<evidence type="ECO:0000313" key="1">
    <source>
        <dbReference type="EMBL" id="CAA9891585.1"/>
    </source>
</evidence>
<organism evidence="1 2">
    <name type="scientific">Candidatus Methylobacter favarea</name>
    <dbReference type="NCBI Taxonomy" id="2707345"/>
    <lineage>
        <taxon>Bacteria</taxon>
        <taxon>Pseudomonadati</taxon>
        <taxon>Pseudomonadota</taxon>
        <taxon>Gammaproteobacteria</taxon>
        <taxon>Methylococcales</taxon>
        <taxon>Methylococcaceae</taxon>
        <taxon>Methylobacter</taxon>
    </lineage>
</organism>
<keyword evidence="2" id="KW-1185">Reference proteome</keyword>
<dbReference type="Proteomes" id="UP000494216">
    <property type="component" value="Unassembled WGS sequence"/>
</dbReference>
<gene>
    <name evidence="1" type="ORF">METHB2_440031</name>
</gene>
<dbReference type="EMBL" id="CADCXN010000074">
    <property type="protein sequence ID" value="CAA9891585.1"/>
    <property type="molecule type" value="Genomic_DNA"/>
</dbReference>
<name>A0A8S0YAC5_9GAMM</name>
<reference evidence="1 2" key="1">
    <citation type="submission" date="2020-02" db="EMBL/GenBank/DDBJ databases">
        <authorList>
            <person name="Hogendoorn C."/>
        </authorList>
    </citation>
    <scope>NUCLEOTIDE SEQUENCE [LARGE SCALE GENOMIC DNA]</scope>
    <source>
        <strain evidence="1">METHB21</strain>
    </source>
</reference>
<proteinExistence type="predicted"/>
<evidence type="ECO:0000313" key="2">
    <source>
        <dbReference type="Proteomes" id="UP000494216"/>
    </source>
</evidence>
<sequence length="125" mass="13819">MPCKNTLANSPLQNAADGYRSYGAVFPEHSCFDYERITRLLKQLKAERIKAVFATNKGWFIFNAADGVMTIVPCNPSANSRIEIVTTQNNGQHIPSILNQCVANTVRTRINNSFLSESQPGIDSV</sequence>
<comment type="caution">
    <text evidence="1">The sequence shown here is derived from an EMBL/GenBank/DDBJ whole genome shotgun (WGS) entry which is preliminary data.</text>
</comment>
<dbReference type="AlphaFoldDB" id="A0A8S0YAC5"/>
<accession>A0A8S0YAC5</accession>
<protein>
    <submittedName>
        <fullName evidence="1">Uncharacterized protein</fullName>
    </submittedName>
</protein>